<comment type="caution">
    <text evidence="1">The sequence shown here is derived from an EMBL/GenBank/DDBJ whole genome shotgun (WGS) entry which is preliminary data.</text>
</comment>
<dbReference type="AlphaFoldDB" id="A0A1F5SFZ0"/>
<dbReference type="Proteomes" id="UP000178367">
    <property type="component" value="Unassembled WGS sequence"/>
</dbReference>
<evidence type="ECO:0000313" key="1">
    <source>
        <dbReference type="EMBL" id="OGF25637.1"/>
    </source>
</evidence>
<protein>
    <submittedName>
        <fullName evidence="1">Uncharacterized protein</fullName>
    </submittedName>
</protein>
<accession>A0A1F5SFZ0</accession>
<reference evidence="1 2" key="1">
    <citation type="journal article" date="2016" name="Nat. Commun.">
        <title>Thousands of microbial genomes shed light on interconnected biogeochemical processes in an aquifer system.</title>
        <authorList>
            <person name="Anantharaman K."/>
            <person name="Brown C.T."/>
            <person name="Hug L.A."/>
            <person name="Sharon I."/>
            <person name="Castelle C.J."/>
            <person name="Probst A.J."/>
            <person name="Thomas B.C."/>
            <person name="Singh A."/>
            <person name="Wilkins M.J."/>
            <person name="Karaoz U."/>
            <person name="Brodie E.L."/>
            <person name="Williams K.H."/>
            <person name="Hubbard S.S."/>
            <person name="Banfield J.F."/>
        </authorList>
    </citation>
    <scope>NUCLEOTIDE SEQUENCE [LARGE SCALE GENOMIC DNA]</scope>
</reference>
<name>A0A1F5SFZ0_9BACT</name>
<sequence>MRDERIGLIENSDLTLINKLLLLLVFLGEKPATEIILRACVEYPYKNTIKPKERLIPEIKELLNALGLSYSVRIIYSSGHVFLYISRDQETINGISKSLYPRDDEKFGRYMGFPETAIEAFLKKRPKLNKERSRKIVESKLLFFAGFVFSEEFNLKELKEFSVRRYLAVRKNSPRLFWENSIFCKYYFG</sequence>
<gene>
    <name evidence="1" type="ORF">A2227_00295</name>
</gene>
<evidence type="ECO:0000313" key="2">
    <source>
        <dbReference type="Proteomes" id="UP000178367"/>
    </source>
</evidence>
<organism evidence="1 2">
    <name type="scientific">Candidatus Falkowbacteria bacterium RIFOXYA2_FULL_47_19</name>
    <dbReference type="NCBI Taxonomy" id="1797994"/>
    <lineage>
        <taxon>Bacteria</taxon>
        <taxon>Candidatus Falkowiibacteriota</taxon>
    </lineage>
</organism>
<proteinExistence type="predicted"/>
<dbReference type="EMBL" id="MFGB01000020">
    <property type="protein sequence ID" value="OGF25637.1"/>
    <property type="molecule type" value="Genomic_DNA"/>
</dbReference>